<proteinExistence type="inferred from homology"/>
<sequence>MAKIKIGINGFGRIGRLVARVALQRDDVELTYIFKYDTVHGQWKHGDIKVKDEKTLLFGDKPVAVFGVRNPEEIPWGAAGAEFVVESTGVFTDKDKAAAHLKGGAKKVIISAPSKDAPMFVMGVNEKEYKPDLNIVSNASCTTNCLAPLAKVGSFPFLLL</sequence>
<dbReference type="CDD" id="cd05214">
    <property type="entry name" value="GAPDH_I_N"/>
    <property type="match status" value="1"/>
</dbReference>
<dbReference type="SMART" id="SM00846">
    <property type="entry name" value="Gp_dh_N"/>
    <property type="match status" value="1"/>
</dbReference>
<comment type="similarity">
    <text evidence="2 8">Belongs to the glyceraldehyde-3-phosphate dehydrogenase family.</text>
</comment>
<dbReference type="EC" id="1.2.1.12" evidence="4"/>
<evidence type="ECO:0000313" key="10">
    <source>
        <dbReference type="EMBL" id="KAB5520989.1"/>
    </source>
</evidence>
<evidence type="ECO:0000259" key="9">
    <source>
        <dbReference type="SMART" id="SM00846"/>
    </source>
</evidence>
<dbReference type="Gene3D" id="3.40.50.720">
    <property type="entry name" value="NAD(P)-binding Rossmann-like Domain"/>
    <property type="match status" value="1"/>
</dbReference>
<dbReference type="PANTHER" id="PTHR10836">
    <property type="entry name" value="GLYCERALDEHYDE 3-PHOSPHATE DEHYDROGENASE"/>
    <property type="match status" value="1"/>
</dbReference>
<evidence type="ECO:0000256" key="4">
    <source>
        <dbReference type="ARBA" id="ARBA00013119"/>
    </source>
</evidence>
<accession>A0A5N5JP62</accession>
<evidence type="ECO:0000256" key="1">
    <source>
        <dbReference type="ARBA" id="ARBA00004869"/>
    </source>
</evidence>
<dbReference type="InterPro" id="IPR020831">
    <property type="entry name" value="GlycerAld/Erythrose_P_DH"/>
</dbReference>
<dbReference type="InterPro" id="IPR036291">
    <property type="entry name" value="NAD(P)-bd_dom_sf"/>
</dbReference>
<evidence type="ECO:0000256" key="2">
    <source>
        <dbReference type="ARBA" id="ARBA00007406"/>
    </source>
</evidence>
<dbReference type="EMBL" id="VDCV01000016">
    <property type="protein sequence ID" value="KAB5520989.1"/>
    <property type="molecule type" value="Genomic_DNA"/>
</dbReference>
<dbReference type="PRINTS" id="PR00078">
    <property type="entry name" value="G3PDHDRGNASE"/>
</dbReference>
<gene>
    <name evidence="10" type="ORF">DKX38_025308</name>
</gene>
<dbReference type="PROSITE" id="PS00071">
    <property type="entry name" value="GAPDH"/>
    <property type="match status" value="1"/>
</dbReference>
<dbReference type="GO" id="GO:0005829">
    <property type="term" value="C:cytosol"/>
    <property type="evidence" value="ECO:0007669"/>
    <property type="project" value="TreeGrafter"/>
</dbReference>
<protein>
    <recommendedName>
        <fullName evidence="4">glyceraldehyde-3-phosphate dehydrogenase (phosphorylating)</fullName>
        <ecNumber evidence="4">1.2.1.12</ecNumber>
    </recommendedName>
</protein>
<keyword evidence="6" id="KW-0324">Glycolysis</keyword>
<comment type="subunit">
    <text evidence="3">Homotetramer.</text>
</comment>
<dbReference type="Pfam" id="PF00044">
    <property type="entry name" value="Gp_dh_N"/>
    <property type="match status" value="1"/>
</dbReference>
<dbReference type="AlphaFoldDB" id="A0A5N5JP62"/>
<organism evidence="10 11">
    <name type="scientific">Salix brachista</name>
    <dbReference type="NCBI Taxonomy" id="2182728"/>
    <lineage>
        <taxon>Eukaryota</taxon>
        <taxon>Viridiplantae</taxon>
        <taxon>Streptophyta</taxon>
        <taxon>Embryophyta</taxon>
        <taxon>Tracheophyta</taxon>
        <taxon>Spermatophyta</taxon>
        <taxon>Magnoliopsida</taxon>
        <taxon>eudicotyledons</taxon>
        <taxon>Gunneridae</taxon>
        <taxon>Pentapetalae</taxon>
        <taxon>rosids</taxon>
        <taxon>fabids</taxon>
        <taxon>Malpighiales</taxon>
        <taxon>Salicaceae</taxon>
        <taxon>Saliceae</taxon>
        <taxon>Salix</taxon>
    </lineage>
</organism>
<dbReference type="Proteomes" id="UP000326939">
    <property type="component" value="Chromosome 16"/>
</dbReference>
<evidence type="ECO:0000313" key="11">
    <source>
        <dbReference type="Proteomes" id="UP000326939"/>
    </source>
</evidence>
<dbReference type="SUPFAM" id="SSF51735">
    <property type="entry name" value="NAD(P)-binding Rossmann-fold domains"/>
    <property type="match status" value="1"/>
</dbReference>
<comment type="pathway">
    <text evidence="1">Carbohydrate degradation; glycolysis; pyruvate from D-glyceraldehyde 3-phosphate: step 1/5.</text>
</comment>
<evidence type="ECO:0000256" key="7">
    <source>
        <dbReference type="ARBA" id="ARBA00025350"/>
    </source>
</evidence>
<dbReference type="GO" id="GO:0004365">
    <property type="term" value="F:glyceraldehyde-3-phosphate dehydrogenase (NAD+) (phosphorylating) activity"/>
    <property type="evidence" value="ECO:0007669"/>
    <property type="project" value="UniProtKB-EC"/>
</dbReference>
<reference evidence="11" key="1">
    <citation type="journal article" date="2019" name="Gigascience">
        <title>De novo genome assembly of the endangered Acer yangbiense, a plant species with extremely small populations endemic to Yunnan Province, China.</title>
        <authorList>
            <person name="Yang J."/>
            <person name="Wariss H.M."/>
            <person name="Tao L."/>
            <person name="Zhang R."/>
            <person name="Yun Q."/>
            <person name="Hollingsworth P."/>
            <person name="Dao Z."/>
            <person name="Luo G."/>
            <person name="Guo H."/>
            <person name="Ma Y."/>
            <person name="Sun W."/>
        </authorList>
    </citation>
    <scope>NUCLEOTIDE SEQUENCE [LARGE SCALE GENOMIC DNA]</scope>
    <source>
        <strain evidence="11">cv. br00</strain>
    </source>
</reference>
<name>A0A5N5JP62_9ROSI</name>
<comment type="caution">
    <text evidence="10">The sequence shown here is derived from an EMBL/GenBank/DDBJ whole genome shotgun (WGS) entry which is preliminary data.</text>
</comment>
<dbReference type="InterPro" id="IPR020830">
    <property type="entry name" value="GlycerAld_3-P_DH_AS"/>
</dbReference>
<dbReference type="FunFam" id="3.40.50.720:FF:000266">
    <property type="entry name" value="Glyceraldehyde-3-phosphate dehydrogenase"/>
    <property type="match status" value="1"/>
</dbReference>
<comment type="function">
    <text evidence="7">Key enzyme in glycolysis that catalyzes the first step of the pathway by converting D-glyceraldehyde 3-phosphate (G3P) into 3-phospho-D-glyceroyl phosphate. Essential for the maintenance of cellular ATP levels and carbohydrate metabolism.</text>
</comment>
<feature type="domain" description="Glyceraldehyde 3-phosphate dehydrogenase NAD(P) binding" evidence="9">
    <location>
        <begin position="4"/>
        <end position="141"/>
    </location>
</feature>
<dbReference type="GO" id="GO:0051287">
    <property type="term" value="F:NAD binding"/>
    <property type="evidence" value="ECO:0007669"/>
    <property type="project" value="InterPro"/>
</dbReference>
<evidence type="ECO:0000256" key="5">
    <source>
        <dbReference type="ARBA" id="ARBA00023002"/>
    </source>
</evidence>
<evidence type="ECO:0000256" key="8">
    <source>
        <dbReference type="RuleBase" id="RU000397"/>
    </source>
</evidence>
<dbReference type="InterPro" id="IPR020828">
    <property type="entry name" value="GlycerAld_3-P_DH_NAD(P)-bd"/>
</dbReference>
<keyword evidence="5" id="KW-0560">Oxidoreductase</keyword>
<dbReference type="GO" id="GO:0006096">
    <property type="term" value="P:glycolytic process"/>
    <property type="evidence" value="ECO:0007669"/>
    <property type="project" value="UniProtKB-KW"/>
</dbReference>
<dbReference type="PANTHER" id="PTHR10836:SF131">
    <property type="entry name" value="GLYCERALDEHYDE-3-PHOSPHATE DEHYDROGENASE"/>
    <property type="match status" value="1"/>
</dbReference>
<evidence type="ECO:0000256" key="6">
    <source>
        <dbReference type="ARBA" id="ARBA00023152"/>
    </source>
</evidence>
<keyword evidence="11" id="KW-1185">Reference proteome</keyword>
<evidence type="ECO:0000256" key="3">
    <source>
        <dbReference type="ARBA" id="ARBA00011881"/>
    </source>
</evidence>